<dbReference type="Proteomes" id="UP000289486">
    <property type="component" value="Segment"/>
</dbReference>
<name>A0A411AVY7_9CAUD</name>
<accession>A0A411AVY7</accession>
<keyword evidence="2" id="KW-1185">Reference proteome</keyword>
<sequence length="122" mass="13991">MNYYADSPINRAGAMSKKRTVMFAVKLDITQMQDAKITPCHIHLSTKKEWIIYTLGEEGGRKIKLNKHKFIIFGSLLGANAHIVAAAEKHIERLEQVIDDWYDIAEQHRMPLQVVKSEEQPC</sequence>
<organism evidence="1 2">
    <name type="scientific">Pantoea phage vB_PagM_LIET2</name>
    <dbReference type="NCBI Taxonomy" id="2508071"/>
    <lineage>
        <taxon>Viruses</taxon>
        <taxon>Duplodnaviria</taxon>
        <taxon>Heunggongvirae</taxon>
        <taxon>Uroviricota</taxon>
        <taxon>Caudoviricetes</taxon>
        <taxon>Lietduovirus</taxon>
        <taxon>Lietduovirus LIET2</taxon>
    </lineage>
</organism>
<protein>
    <submittedName>
        <fullName evidence="1">Uncharacterized protein</fullName>
    </submittedName>
</protein>
<reference evidence="1 2" key="1">
    <citation type="submission" date="2019-01" db="EMBL/GenBank/DDBJ databases">
        <title>Complete genome sequence of Pantoea phage vB_PagM_LIET2.</title>
        <authorList>
            <person name="Truncaite L."/>
            <person name="Simoliuniene M."/>
            <person name="Kazlauskas D."/>
            <person name="Meskys R."/>
            <person name="Simoliunas E."/>
        </authorList>
    </citation>
    <scope>NUCLEOTIDE SEQUENCE [LARGE SCALE GENOMIC DNA]</scope>
</reference>
<gene>
    <name evidence="1" type="ORF">LIET2_gp012</name>
</gene>
<proteinExistence type="predicted"/>
<evidence type="ECO:0000313" key="2">
    <source>
        <dbReference type="Proteomes" id="UP000289486"/>
    </source>
</evidence>
<evidence type="ECO:0000313" key="1">
    <source>
        <dbReference type="EMBL" id="QAX92264.1"/>
    </source>
</evidence>
<dbReference type="EMBL" id="MK388689">
    <property type="protein sequence ID" value="QAX92264.1"/>
    <property type="molecule type" value="Genomic_DNA"/>
</dbReference>